<feature type="domain" description="Fungal-type protein kinase" evidence="2">
    <location>
        <begin position="319"/>
        <end position="700"/>
    </location>
</feature>
<evidence type="ECO:0000313" key="3">
    <source>
        <dbReference type="EMBL" id="CAL1698458.1"/>
    </source>
</evidence>
<dbReference type="Proteomes" id="UP001497453">
    <property type="component" value="Chromosome 10"/>
</dbReference>
<name>A0ABP1CUU2_9APHY</name>
<accession>A0ABP1CUU2</accession>
<organism evidence="3 4">
    <name type="scientific">Somion occarium</name>
    <dbReference type="NCBI Taxonomy" id="3059160"/>
    <lineage>
        <taxon>Eukaryota</taxon>
        <taxon>Fungi</taxon>
        <taxon>Dikarya</taxon>
        <taxon>Basidiomycota</taxon>
        <taxon>Agaricomycotina</taxon>
        <taxon>Agaricomycetes</taxon>
        <taxon>Polyporales</taxon>
        <taxon>Cerrenaceae</taxon>
        <taxon>Somion</taxon>
    </lineage>
</organism>
<gene>
    <name evidence="3" type="ORF">GFSPODELE1_LOCUS2163</name>
</gene>
<dbReference type="PANTHER" id="PTHR38248:SF2">
    <property type="entry name" value="FUNK1 11"/>
    <property type="match status" value="1"/>
</dbReference>
<protein>
    <recommendedName>
        <fullName evidence="2">Fungal-type protein kinase domain-containing protein</fullName>
    </recommendedName>
</protein>
<sequence>MVLFPRRWFGRSYPPEYLAQHDIKNEMSGASYANDERDTVPRKKPKADSTPNASNPTTMEHRKECTFASDVPKVPIRSSLIETETMENKLAKADFQNMTEVDYNIIDFVRQVWKFGPEDLPRREKGYQFDRANCSLYAAKRYIKDDTYQKQRITGNKECCRAFENIITGLCKDLDEAQRSETCGFPGVFRLHDRAPASDVVDFRPDFGYVPETELTDHMWASWGAYGELKKRKITPDKAPVVTNDMLDMLLNRSENSQLPGGNKSRRTQSVPPNFQEEIPPSITESPTSSRKRKAGSEYESSPPKRRKIVHTVPISDLPHGVSFTEDDFQAAKYVDKLISHGIRNYASGFVVEETKMSLWYTDRMGLVKSKGFDIFDEPEYFLLVIAALHFASPPKLGFNPLIEYTQKSIQSYEKGVLKLSRSYDITGRELKDLSFLLNVSAEKPLTVARGAVGRGTTVFPIQALGAAKDLFEDEGLVAKFSWQPTNRVNAEDGIIRVIRQKIGKSRTKKHLLKHIVDLKCSLDLTASELGLPRASMYLSEACELRIFRVLIVKEYLPLECVRRVAEFERIFIDVVQVHRYVFDTVKILHGDISVSNVMFYREPGGNVIGVLSDWDLSTYKNGPLVFDEVEGDFPLTIPQDKERQAAEDESVEEQLQMKKPRNKAGTGPFMALDLLGSTPILHRYRHDLESFFYLLCYFCATFVPPKPHQTEGSFKFLPGWEHSNLKSVCIAKKAFLNSQGRGFQTLFAETHKSYRPLLGKWVEPLWLQFNDIRGIAEELENKYGHARLAWEFRHVDGEAKYLESLRSLKKVANKADRIITYKKFIRVLLR</sequence>
<feature type="compositionally biased region" description="Polar residues" evidence="1">
    <location>
        <begin position="49"/>
        <end position="58"/>
    </location>
</feature>
<evidence type="ECO:0000313" key="4">
    <source>
        <dbReference type="Proteomes" id="UP001497453"/>
    </source>
</evidence>
<evidence type="ECO:0000256" key="1">
    <source>
        <dbReference type="SAM" id="MobiDB-lite"/>
    </source>
</evidence>
<dbReference type="SUPFAM" id="SSF56112">
    <property type="entry name" value="Protein kinase-like (PK-like)"/>
    <property type="match status" value="1"/>
</dbReference>
<feature type="region of interest" description="Disordered" evidence="1">
    <location>
        <begin position="28"/>
        <end position="61"/>
    </location>
</feature>
<dbReference type="EMBL" id="OZ037953">
    <property type="protein sequence ID" value="CAL1698458.1"/>
    <property type="molecule type" value="Genomic_DNA"/>
</dbReference>
<proteinExistence type="predicted"/>
<keyword evidence="4" id="KW-1185">Reference proteome</keyword>
<evidence type="ECO:0000259" key="2">
    <source>
        <dbReference type="Pfam" id="PF17667"/>
    </source>
</evidence>
<reference evidence="4" key="1">
    <citation type="submission" date="2024-04" db="EMBL/GenBank/DDBJ databases">
        <authorList>
            <person name="Shaw F."/>
            <person name="Minotto A."/>
        </authorList>
    </citation>
    <scope>NUCLEOTIDE SEQUENCE [LARGE SCALE GENOMIC DNA]</scope>
</reference>
<dbReference type="Pfam" id="PF17667">
    <property type="entry name" value="Pkinase_fungal"/>
    <property type="match status" value="1"/>
</dbReference>
<dbReference type="InterPro" id="IPR011009">
    <property type="entry name" value="Kinase-like_dom_sf"/>
</dbReference>
<dbReference type="InterPro" id="IPR040976">
    <property type="entry name" value="Pkinase_fungal"/>
</dbReference>
<feature type="region of interest" description="Disordered" evidence="1">
    <location>
        <begin position="254"/>
        <end position="308"/>
    </location>
</feature>
<dbReference type="PANTHER" id="PTHR38248">
    <property type="entry name" value="FUNK1 6"/>
    <property type="match status" value="1"/>
</dbReference>
<dbReference type="Gene3D" id="1.10.510.10">
    <property type="entry name" value="Transferase(Phosphotransferase) domain 1"/>
    <property type="match status" value="1"/>
</dbReference>
<feature type="compositionally biased region" description="Low complexity" evidence="1">
    <location>
        <begin position="277"/>
        <end position="289"/>
    </location>
</feature>